<dbReference type="OMA" id="ILYKRNC"/>
<accession>A0A0V1CQR8</accession>
<evidence type="ECO:0000256" key="1">
    <source>
        <dbReference type="SAM" id="MobiDB-lite"/>
    </source>
</evidence>
<dbReference type="OrthoDB" id="123207at2759"/>
<proteinExistence type="predicted"/>
<sequence>MTVFPLCSQQCAAFRIRITMSTTFLEVDPVTKKKRWNRKAKRLTGVSVPDVVNKYSLYMGGVELGTVLVSLYRIDYGRGKWTRRVFFWMVNSAATNSGILYKRNCDMRKVPSRQRMDLLTFVSSDSESLLLTGKTIQSRRGLPNSSQQQEDLCGPSRKNPAHREIQENARKDQVGYWSEMQAIRPRYRVCSKSSHIYCTKCMAFSFFSESTNCFETYITVDYF</sequence>
<evidence type="ECO:0000313" key="3">
    <source>
        <dbReference type="Proteomes" id="UP000054653"/>
    </source>
</evidence>
<protein>
    <recommendedName>
        <fullName evidence="4">PiggyBac transposable element-derived protein domain-containing protein</fullName>
    </recommendedName>
</protein>
<comment type="caution">
    <text evidence="2">The sequence shown here is derived from an EMBL/GenBank/DDBJ whole genome shotgun (WGS) entry which is preliminary data.</text>
</comment>
<keyword evidence="3" id="KW-1185">Reference proteome</keyword>
<reference evidence="2 3" key="1">
    <citation type="submission" date="2015-01" db="EMBL/GenBank/DDBJ databases">
        <title>Evolution of Trichinella species and genotypes.</title>
        <authorList>
            <person name="Korhonen P.K."/>
            <person name="Edoardo P."/>
            <person name="Giuseppe L.R."/>
            <person name="Gasser R.B."/>
        </authorList>
    </citation>
    <scope>NUCLEOTIDE SEQUENCE [LARGE SCALE GENOMIC DNA]</scope>
    <source>
        <strain evidence="2">ISS120</strain>
    </source>
</reference>
<gene>
    <name evidence="2" type="ORF">T03_6572</name>
</gene>
<dbReference type="STRING" id="45882.A0A0V1CQR8"/>
<evidence type="ECO:0008006" key="4">
    <source>
        <dbReference type="Google" id="ProtNLM"/>
    </source>
</evidence>
<evidence type="ECO:0000313" key="2">
    <source>
        <dbReference type="EMBL" id="KRY51611.1"/>
    </source>
</evidence>
<dbReference type="AlphaFoldDB" id="A0A0V1CQR8"/>
<dbReference type="EMBL" id="JYDI01000121">
    <property type="protein sequence ID" value="KRY51611.1"/>
    <property type="molecule type" value="Genomic_DNA"/>
</dbReference>
<dbReference type="Proteomes" id="UP000054653">
    <property type="component" value="Unassembled WGS sequence"/>
</dbReference>
<name>A0A0V1CQR8_TRIBR</name>
<organism evidence="2 3">
    <name type="scientific">Trichinella britovi</name>
    <name type="common">Parasitic roundworm</name>
    <dbReference type="NCBI Taxonomy" id="45882"/>
    <lineage>
        <taxon>Eukaryota</taxon>
        <taxon>Metazoa</taxon>
        <taxon>Ecdysozoa</taxon>
        <taxon>Nematoda</taxon>
        <taxon>Enoplea</taxon>
        <taxon>Dorylaimia</taxon>
        <taxon>Trichinellida</taxon>
        <taxon>Trichinellidae</taxon>
        <taxon>Trichinella</taxon>
    </lineage>
</organism>
<feature type="region of interest" description="Disordered" evidence="1">
    <location>
        <begin position="138"/>
        <end position="161"/>
    </location>
</feature>
<dbReference type="PANTHER" id="PTHR47272:SF2">
    <property type="entry name" value="PIGGYBAC TRANSPOSABLE ELEMENT-DERIVED PROTEIN 3-LIKE"/>
    <property type="match status" value="1"/>
</dbReference>
<feature type="compositionally biased region" description="Polar residues" evidence="1">
    <location>
        <begin position="138"/>
        <end position="150"/>
    </location>
</feature>
<dbReference type="PANTHER" id="PTHR47272">
    <property type="entry name" value="DDE_TNP_1_7 DOMAIN-CONTAINING PROTEIN"/>
    <property type="match status" value="1"/>
</dbReference>